<name>B0C7E4_ACAM1</name>
<dbReference type="Proteomes" id="UP000000268">
    <property type="component" value="Chromosome"/>
</dbReference>
<dbReference type="EMBL" id="CP000828">
    <property type="protein sequence ID" value="ABW31228.1"/>
    <property type="molecule type" value="Genomic_DNA"/>
</dbReference>
<feature type="transmembrane region" description="Helical" evidence="1">
    <location>
        <begin position="219"/>
        <end position="238"/>
    </location>
</feature>
<gene>
    <name evidence="2" type="ordered locus">AM1_6298</name>
</gene>
<sequence>MEITTAKQFNQNLAFRPNASGTPKTIAFDDLIKKAKEGGKGTTEFFKKSAEVSSFLSWINDENTKHKEDPDYPSPWNVDTTESGWPSIYAIQGNFQFIIELTNIDKNALKPGSTSEEFDLEESNGFTWNGKHYNTFGVAEATIYHDSEVFNTTNVALGVGGFLASDLLLETAFVELLKPIISAFTDAISIGLQSAFTGIGDASELMGEAFSEALEGVTMAGGVAFLGIIVLTAAIIILTELLDFPMYHSVTLVNLTPYYLEWGIHATSGGTVIGNFPGKGTTKNPYIPAPKTYKPIGQKSEIVVPQAGFGFTNKNDEWTGVEYVLHLNYYEDDSHKKKVGSLAILFDIPKIGDNSFYAENGITGNWEDWEDDKEGIDKVKSKTYAAPESTKVTLTYNALSGETNGPTEGEKGYYYSSMIVLES</sequence>
<reference evidence="2 3" key="1">
    <citation type="journal article" date="2008" name="Proc. Natl. Acad. Sci. U.S.A.">
        <title>Niche adaptation and genome expansion in the chlorophyll d-producing cyanobacterium Acaryochloris marina.</title>
        <authorList>
            <person name="Swingley W.D."/>
            <person name="Chen M."/>
            <person name="Cheung P.C."/>
            <person name="Conrad A.L."/>
            <person name="Dejesa L.C."/>
            <person name="Hao J."/>
            <person name="Honchak B.M."/>
            <person name="Karbach L.E."/>
            <person name="Kurdoglu A."/>
            <person name="Lahiri S."/>
            <person name="Mastrian S.D."/>
            <person name="Miyashita H."/>
            <person name="Page L."/>
            <person name="Ramakrishna P."/>
            <person name="Satoh S."/>
            <person name="Sattley W.M."/>
            <person name="Shimada Y."/>
            <person name="Taylor H.L."/>
            <person name="Tomo T."/>
            <person name="Tsuchiya T."/>
            <person name="Wang Z.T."/>
            <person name="Raymond J."/>
            <person name="Mimuro M."/>
            <person name="Blankenship R.E."/>
            <person name="Touchman J.W."/>
        </authorList>
    </citation>
    <scope>NUCLEOTIDE SEQUENCE [LARGE SCALE GENOMIC DNA]</scope>
    <source>
        <strain evidence="3">MBIC 11017</strain>
    </source>
</reference>
<proteinExistence type="predicted"/>
<organism evidence="2 3">
    <name type="scientific">Acaryochloris marina (strain MBIC 11017)</name>
    <dbReference type="NCBI Taxonomy" id="329726"/>
    <lineage>
        <taxon>Bacteria</taxon>
        <taxon>Bacillati</taxon>
        <taxon>Cyanobacteriota</taxon>
        <taxon>Cyanophyceae</taxon>
        <taxon>Acaryochloridales</taxon>
        <taxon>Acaryochloridaceae</taxon>
        <taxon>Acaryochloris</taxon>
    </lineage>
</organism>
<keyword evidence="1" id="KW-0472">Membrane</keyword>
<keyword evidence="1" id="KW-1133">Transmembrane helix</keyword>
<dbReference type="RefSeq" id="WP_012166407.1">
    <property type="nucleotide sequence ID" value="NC_009925.1"/>
</dbReference>
<dbReference type="AlphaFoldDB" id="B0C7E4"/>
<dbReference type="HOGENOM" id="CLU_648341_0_0_3"/>
<dbReference type="KEGG" id="amr:AM1_6298"/>
<keyword evidence="1" id="KW-0812">Transmembrane</keyword>
<keyword evidence="3" id="KW-1185">Reference proteome</keyword>
<evidence type="ECO:0000313" key="3">
    <source>
        <dbReference type="Proteomes" id="UP000000268"/>
    </source>
</evidence>
<accession>B0C7E4</accession>
<evidence type="ECO:0000313" key="2">
    <source>
        <dbReference type="EMBL" id="ABW31228.1"/>
    </source>
</evidence>
<evidence type="ECO:0000256" key="1">
    <source>
        <dbReference type="SAM" id="Phobius"/>
    </source>
</evidence>
<protein>
    <submittedName>
        <fullName evidence="2">Uncharacterized protein</fullName>
    </submittedName>
</protein>